<feature type="non-terminal residue" evidence="2">
    <location>
        <position position="141"/>
    </location>
</feature>
<evidence type="ECO:0000313" key="3">
    <source>
        <dbReference type="Proteomes" id="UP000673691"/>
    </source>
</evidence>
<accession>A0A8H8DGZ9</accession>
<feature type="compositionally biased region" description="Basic residues" evidence="1">
    <location>
        <begin position="105"/>
        <end position="115"/>
    </location>
</feature>
<reference evidence="2 3" key="1">
    <citation type="journal article" name="Sci. Rep.">
        <title>Genome-scale phylogenetic analyses confirm Olpidium as the closest living zoosporic fungus to the non-flagellated, terrestrial fungi.</title>
        <authorList>
            <person name="Chang Y."/>
            <person name="Rochon D."/>
            <person name="Sekimoto S."/>
            <person name="Wang Y."/>
            <person name="Chovatia M."/>
            <person name="Sandor L."/>
            <person name="Salamov A."/>
            <person name="Grigoriev I.V."/>
            <person name="Stajich J.E."/>
            <person name="Spatafora J.W."/>
        </authorList>
    </citation>
    <scope>NUCLEOTIDE SEQUENCE [LARGE SCALE GENOMIC DNA]</scope>
    <source>
        <strain evidence="2">S191</strain>
    </source>
</reference>
<dbReference type="EMBL" id="JAEFCI010009343">
    <property type="protein sequence ID" value="KAG5457866.1"/>
    <property type="molecule type" value="Genomic_DNA"/>
</dbReference>
<evidence type="ECO:0000256" key="1">
    <source>
        <dbReference type="SAM" id="MobiDB-lite"/>
    </source>
</evidence>
<dbReference type="Proteomes" id="UP000673691">
    <property type="component" value="Unassembled WGS sequence"/>
</dbReference>
<comment type="caution">
    <text evidence="2">The sequence shown here is derived from an EMBL/GenBank/DDBJ whole genome shotgun (WGS) entry which is preliminary data.</text>
</comment>
<feature type="non-terminal residue" evidence="2">
    <location>
        <position position="1"/>
    </location>
</feature>
<feature type="compositionally biased region" description="Basic and acidic residues" evidence="1">
    <location>
        <begin position="89"/>
        <end position="104"/>
    </location>
</feature>
<organism evidence="2 3">
    <name type="scientific">Olpidium bornovanus</name>
    <dbReference type="NCBI Taxonomy" id="278681"/>
    <lineage>
        <taxon>Eukaryota</taxon>
        <taxon>Fungi</taxon>
        <taxon>Fungi incertae sedis</taxon>
        <taxon>Olpidiomycota</taxon>
        <taxon>Olpidiomycotina</taxon>
        <taxon>Olpidiomycetes</taxon>
        <taxon>Olpidiales</taxon>
        <taxon>Olpidiaceae</taxon>
        <taxon>Olpidium</taxon>
    </lineage>
</organism>
<protein>
    <submittedName>
        <fullName evidence="2">Uncharacterized protein</fullName>
    </submittedName>
</protein>
<feature type="compositionally biased region" description="Basic residues" evidence="1">
    <location>
        <begin position="75"/>
        <end position="88"/>
    </location>
</feature>
<dbReference type="AlphaFoldDB" id="A0A8H8DGZ9"/>
<keyword evidence="3" id="KW-1185">Reference proteome</keyword>
<gene>
    <name evidence="2" type="ORF">BJ554DRAFT_2014</name>
</gene>
<evidence type="ECO:0000313" key="2">
    <source>
        <dbReference type="EMBL" id="KAG5457866.1"/>
    </source>
</evidence>
<feature type="region of interest" description="Disordered" evidence="1">
    <location>
        <begin position="1"/>
        <end position="141"/>
    </location>
</feature>
<sequence length="141" mass="14651">LTAGAEGARAPFCPHFLRASPTPLAARPLSPGTHTRSTHALPCVRRRPRPPLPTGEPGRDPTPARPHAPQAAVLRRVRRGGPARHQARDRKDRRGGEEEEEGRRGAGRRRRRRRAGAGVGAGGAGGAAAAAAGGAPPPPPV</sequence>
<proteinExistence type="predicted"/>
<name>A0A8H8DGZ9_9FUNG</name>
<feature type="compositionally biased region" description="Gly residues" evidence="1">
    <location>
        <begin position="117"/>
        <end position="126"/>
    </location>
</feature>